<accession>A0A147IZ61</accession>
<name>A0A147IZ61_9SPHN</name>
<organism evidence="1 2">
    <name type="scientific">Sphingomonas yabuuchiae</name>
    <dbReference type="NCBI Taxonomy" id="172044"/>
    <lineage>
        <taxon>Bacteria</taxon>
        <taxon>Pseudomonadati</taxon>
        <taxon>Pseudomonadota</taxon>
        <taxon>Alphaproteobacteria</taxon>
        <taxon>Sphingomonadales</taxon>
        <taxon>Sphingomonadaceae</taxon>
        <taxon>Sphingomonas</taxon>
    </lineage>
</organism>
<dbReference type="PATRIC" id="fig|172044.3.peg.2739"/>
<comment type="caution">
    <text evidence="1">The sequence shown here is derived from an EMBL/GenBank/DDBJ whole genome shotgun (WGS) entry which is preliminary data.</text>
</comment>
<sequence length="149" mass="15270">MTAQTAAGTKLAISVASPATFDAAGFAALTMTAIGKVEKIGSFGASFAKVEFQPLDGPKEKYKGPVDNGALSPSLALDSADAGQGVLQTSGADKSQKLYSFCVTYQDGSKRYFQGRTFGMPETADGAGTMLMANPAIEICTDIVKVAAA</sequence>
<proteinExistence type="predicted"/>
<dbReference type="RefSeq" id="WP_058744186.1">
    <property type="nucleotide sequence ID" value="NZ_LDTF01000007.1"/>
</dbReference>
<dbReference type="AlphaFoldDB" id="A0A147IZ61"/>
<dbReference type="Gene3D" id="4.10.410.40">
    <property type="match status" value="1"/>
</dbReference>
<evidence type="ECO:0000313" key="2">
    <source>
        <dbReference type="Proteomes" id="UP000073923"/>
    </source>
</evidence>
<dbReference type="OrthoDB" id="7513466at2"/>
<dbReference type="Proteomes" id="UP000073923">
    <property type="component" value="Unassembled WGS sequence"/>
</dbReference>
<reference evidence="1 2" key="1">
    <citation type="journal article" date="2016" name="Front. Microbiol.">
        <title>Genomic Resource of Rice Seed Associated Bacteria.</title>
        <authorList>
            <person name="Midha S."/>
            <person name="Bansal K."/>
            <person name="Sharma S."/>
            <person name="Kumar N."/>
            <person name="Patil P.P."/>
            <person name="Chaudhry V."/>
            <person name="Patil P.B."/>
        </authorList>
    </citation>
    <scope>NUCLEOTIDE SEQUENCE [LARGE SCALE GENOMIC DNA]</scope>
    <source>
        <strain evidence="1 2">NS355</strain>
    </source>
</reference>
<protein>
    <recommendedName>
        <fullName evidence="3">Phage tail protein</fullName>
    </recommendedName>
</protein>
<dbReference type="EMBL" id="LDTF01000007">
    <property type="protein sequence ID" value="KTW01052.1"/>
    <property type="molecule type" value="Genomic_DNA"/>
</dbReference>
<evidence type="ECO:0000313" key="1">
    <source>
        <dbReference type="EMBL" id="KTW01052.1"/>
    </source>
</evidence>
<evidence type="ECO:0008006" key="3">
    <source>
        <dbReference type="Google" id="ProtNLM"/>
    </source>
</evidence>
<gene>
    <name evidence="1" type="ORF">NS355_02365</name>
</gene>